<proteinExistence type="predicted"/>
<dbReference type="Pfam" id="PF00024">
    <property type="entry name" value="PAN_1"/>
    <property type="match status" value="2"/>
</dbReference>
<keyword evidence="1" id="KW-1015">Disulfide bond</keyword>
<protein>
    <recommendedName>
        <fullName evidence="3">EGF-like domain-containing protein</fullName>
    </recommendedName>
</protein>
<sequence>MKSFILLTVALLNIAEARYYYASSASNHVAQAPATSTVTCAIGVTYSYIADPDDPCRFFICENGVLVGGDSWQCPSTSSYLSHVLSHGVNSPCSSCSLVVVTSTAAATSTTTSASPIPTTVSTKAVVSINSGKKIEGGVQQTGISHISDCIVMCKASATCQGFDYYTSTNACWFHMESSICNALIDDADAVHFSFFACASFGVTDTIKAATDADIPTTANRLGETGGGEPYIVTFLGMHISGGTLMSSYRDALSCIQACQGISTCLGVDFNTEFTSCWFHYEATACNAFIAKARCTHYRLSTRCGTSSTFTTVSTAAPLETSTGFHIRGGTLMSAYRDVAACLDACRAVPTICQAVDFNSQYNSCWFHSSLTACDTLVAKATCTNYRLAVCAVTSPTAATTSATTIAPREVSTGFHILGGTLMAAYRDATACLDACRAVPTLCLAVDFNTQFNSCWFHTSETACAALVAKATCTNYRFTICASTTVTTPTTATTATTTVTTPTTTVPSTTIPAGFISTTTGSHIPGGFYAAATVTESQCLDLCLMNSYCLAVDYNSADRTCFFHDTTTYCNAIVTLANVNHYKRVPCMAGITNPAVEVRLMFYVLGGTQLCTGCSLETCLTTCYSMTTCQGIDFDSRDNSCYLHTSTTVCNPLVPKSFCQHITTVPCTPTTSTATTVATTPAVTTPAVITAPTGTFTFIRYPGPTVLPTGFLAYPGMQVDNGILTGGQMMTGDECVTLCQNDATCVSVDFNSGDGTCWFHTTATQCDPLNAVNEVYHMQKAPQCATHPAPLASA</sequence>
<dbReference type="OMA" id="CPRHHRH"/>
<dbReference type="PROSITE" id="PS50026">
    <property type="entry name" value="EGF_3"/>
    <property type="match status" value="1"/>
</dbReference>
<dbReference type="HOGENOM" id="CLU_353829_0_0_1"/>
<name>R7V2I5_CAPTE</name>
<dbReference type="AlphaFoldDB" id="R7V2I5"/>
<feature type="signal peptide" evidence="2">
    <location>
        <begin position="1"/>
        <end position="17"/>
    </location>
</feature>
<dbReference type="InterPro" id="IPR000742">
    <property type="entry name" value="EGF"/>
</dbReference>
<dbReference type="Proteomes" id="UP000014760">
    <property type="component" value="Unassembled WGS sequence"/>
</dbReference>
<dbReference type="EnsemblMetazoa" id="CapteT224151">
    <property type="protein sequence ID" value="CapteP224151"/>
    <property type="gene ID" value="CapteG224151"/>
</dbReference>
<dbReference type="Gene3D" id="3.50.4.10">
    <property type="entry name" value="Hepatocyte Growth Factor"/>
    <property type="match status" value="7"/>
</dbReference>
<keyword evidence="1" id="KW-0245">EGF-like domain</keyword>
<keyword evidence="2" id="KW-0732">Signal</keyword>
<feature type="chain" id="PRO_5008788629" description="EGF-like domain-containing protein" evidence="2">
    <location>
        <begin position="18"/>
        <end position="794"/>
    </location>
</feature>
<dbReference type="InterPro" id="IPR003609">
    <property type="entry name" value="Pan_app"/>
</dbReference>
<reference evidence="5" key="3">
    <citation type="submission" date="2015-06" db="UniProtKB">
        <authorList>
            <consortium name="EnsemblMetazoa"/>
        </authorList>
    </citation>
    <scope>IDENTIFICATION</scope>
</reference>
<dbReference type="EMBL" id="KB297790">
    <property type="protein sequence ID" value="ELU09921.1"/>
    <property type="molecule type" value="Genomic_DNA"/>
</dbReference>
<evidence type="ECO:0000259" key="3">
    <source>
        <dbReference type="PROSITE" id="PS50026"/>
    </source>
</evidence>
<dbReference type="EMBL" id="AMQN01006179">
    <property type="status" value="NOT_ANNOTATED_CDS"/>
    <property type="molecule type" value="Genomic_DNA"/>
</dbReference>
<dbReference type="OrthoDB" id="6323745at2759"/>
<comment type="caution">
    <text evidence="1">Lacks conserved residue(s) required for the propagation of feature annotation.</text>
</comment>
<reference evidence="4 6" key="2">
    <citation type="journal article" date="2013" name="Nature">
        <title>Insights into bilaterian evolution from three spiralian genomes.</title>
        <authorList>
            <person name="Simakov O."/>
            <person name="Marletaz F."/>
            <person name="Cho S.J."/>
            <person name="Edsinger-Gonzales E."/>
            <person name="Havlak P."/>
            <person name="Hellsten U."/>
            <person name="Kuo D.H."/>
            <person name="Larsson T."/>
            <person name="Lv J."/>
            <person name="Arendt D."/>
            <person name="Savage R."/>
            <person name="Osoegawa K."/>
            <person name="de Jong P."/>
            <person name="Grimwood J."/>
            <person name="Chapman J.A."/>
            <person name="Shapiro H."/>
            <person name="Aerts A."/>
            <person name="Otillar R.P."/>
            <person name="Terry A.Y."/>
            <person name="Boore J.L."/>
            <person name="Grigoriev I.V."/>
            <person name="Lindberg D.R."/>
            <person name="Seaver E.C."/>
            <person name="Weisblat D.A."/>
            <person name="Putnam N.H."/>
            <person name="Rokhsar D.S."/>
        </authorList>
    </citation>
    <scope>NUCLEOTIDE SEQUENCE</scope>
    <source>
        <strain evidence="4 6">I ESC-2004</strain>
    </source>
</reference>
<evidence type="ECO:0000313" key="6">
    <source>
        <dbReference type="Proteomes" id="UP000014760"/>
    </source>
</evidence>
<feature type="domain" description="EGF-like" evidence="3">
    <location>
        <begin position="731"/>
        <end position="767"/>
    </location>
</feature>
<reference evidence="6" key="1">
    <citation type="submission" date="2012-12" db="EMBL/GenBank/DDBJ databases">
        <authorList>
            <person name="Hellsten U."/>
            <person name="Grimwood J."/>
            <person name="Chapman J.A."/>
            <person name="Shapiro H."/>
            <person name="Aerts A."/>
            <person name="Otillar R.P."/>
            <person name="Terry A.Y."/>
            <person name="Boore J.L."/>
            <person name="Simakov O."/>
            <person name="Marletaz F."/>
            <person name="Cho S.-J."/>
            <person name="Edsinger-Gonzales E."/>
            <person name="Havlak P."/>
            <person name="Kuo D.-H."/>
            <person name="Larsson T."/>
            <person name="Lv J."/>
            <person name="Arendt D."/>
            <person name="Savage R."/>
            <person name="Osoegawa K."/>
            <person name="de Jong P."/>
            <person name="Lindberg D.R."/>
            <person name="Seaver E.C."/>
            <person name="Weisblat D.A."/>
            <person name="Putnam N.H."/>
            <person name="Grigoriev I.V."/>
            <person name="Rokhsar D.S."/>
        </authorList>
    </citation>
    <scope>NUCLEOTIDE SEQUENCE</scope>
    <source>
        <strain evidence="6">I ESC-2004</strain>
    </source>
</reference>
<feature type="disulfide bond" evidence="1">
    <location>
        <begin position="735"/>
        <end position="745"/>
    </location>
</feature>
<dbReference type="SMART" id="SM00473">
    <property type="entry name" value="PAN_AP"/>
    <property type="match status" value="3"/>
</dbReference>
<evidence type="ECO:0000256" key="2">
    <source>
        <dbReference type="SAM" id="SignalP"/>
    </source>
</evidence>
<evidence type="ECO:0000313" key="4">
    <source>
        <dbReference type="EMBL" id="ELU09921.1"/>
    </source>
</evidence>
<evidence type="ECO:0000256" key="1">
    <source>
        <dbReference type="PROSITE-ProRule" id="PRU00076"/>
    </source>
</evidence>
<evidence type="ECO:0000313" key="5">
    <source>
        <dbReference type="EnsemblMetazoa" id="CapteP224151"/>
    </source>
</evidence>
<keyword evidence="6" id="KW-1185">Reference proteome</keyword>
<organism evidence="4">
    <name type="scientific">Capitella teleta</name>
    <name type="common">Polychaete worm</name>
    <dbReference type="NCBI Taxonomy" id="283909"/>
    <lineage>
        <taxon>Eukaryota</taxon>
        <taxon>Metazoa</taxon>
        <taxon>Spiralia</taxon>
        <taxon>Lophotrochozoa</taxon>
        <taxon>Annelida</taxon>
        <taxon>Polychaeta</taxon>
        <taxon>Sedentaria</taxon>
        <taxon>Scolecida</taxon>
        <taxon>Capitellidae</taxon>
        <taxon>Capitella</taxon>
    </lineage>
</organism>
<accession>R7V2I5</accession>
<gene>
    <name evidence="4" type="ORF">CAPTEDRAFT_224151</name>
</gene>
<feature type="disulfide bond" evidence="1">
    <location>
        <begin position="757"/>
        <end position="766"/>
    </location>
</feature>